<keyword evidence="3" id="KW-1185">Reference proteome</keyword>
<proteinExistence type="predicted"/>
<feature type="region of interest" description="Disordered" evidence="1">
    <location>
        <begin position="115"/>
        <end position="140"/>
    </location>
</feature>
<feature type="compositionally biased region" description="Basic and acidic residues" evidence="1">
    <location>
        <begin position="69"/>
        <end position="84"/>
    </location>
</feature>
<feature type="compositionally biased region" description="Polar residues" evidence="1">
    <location>
        <begin position="120"/>
        <end position="132"/>
    </location>
</feature>
<evidence type="ECO:0000313" key="2">
    <source>
        <dbReference type="EMBL" id="UUT34663.1"/>
    </source>
</evidence>
<evidence type="ECO:0000313" key="3">
    <source>
        <dbReference type="Proteomes" id="UP001054811"/>
    </source>
</evidence>
<dbReference type="EMBL" id="CP091139">
    <property type="protein sequence ID" value="UUT34663.1"/>
    <property type="molecule type" value="Genomic_DNA"/>
</dbReference>
<dbReference type="Proteomes" id="UP001054811">
    <property type="component" value="Chromosome"/>
</dbReference>
<feature type="compositionally biased region" description="Basic and acidic residues" evidence="1">
    <location>
        <begin position="41"/>
        <end position="60"/>
    </location>
</feature>
<sequence>MPTGDRRELHQERLDDQPDGEGTEREEMSLGAQQWQADDVCDPHPECNRDHPGERCRHAESGLQNNRGVRADCVEGGLSERDLSGESQYQGEPQREDPPDCYILDQPHLVRARDDRGQRGTMTLPISSAQNNPRDEPCWGARGSSPCVRRVVVVMRVPRSDGRAPA</sequence>
<gene>
    <name evidence="2" type="ORF">L2X98_29710</name>
</gene>
<evidence type="ECO:0000256" key="1">
    <source>
        <dbReference type="SAM" id="MobiDB-lite"/>
    </source>
</evidence>
<name>A0ABY5NHK1_9MICO</name>
<accession>A0ABY5NHK1</accession>
<feature type="compositionally biased region" description="Basic and acidic residues" evidence="1">
    <location>
        <begin position="1"/>
        <end position="28"/>
    </location>
</feature>
<organism evidence="2 3">
    <name type="scientific">Microbacterium elymi</name>
    <dbReference type="NCBI Taxonomy" id="2909587"/>
    <lineage>
        <taxon>Bacteria</taxon>
        <taxon>Bacillati</taxon>
        <taxon>Actinomycetota</taxon>
        <taxon>Actinomycetes</taxon>
        <taxon>Micrococcales</taxon>
        <taxon>Microbacteriaceae</taxon>
        <taxon>Microbacterium</taxon>
    </lineage>
</organism>
<protein>
    <submittedName>
        <fullName evidence="2">Uncharacterized protein</fullName>
    </submittedName>
</protein>
<feature type="region of interest" description="Disordered" evidence="1">
    <location>
        <begin position="1"/>
        <end position="102"/>
    </location>
</feature>
<reference evidence="2" key="1">
    <citation type="submission" date="2022-01" db="EMBL/GenBank/DDBJ databases">
        <title>Microbacterium eymi and Microbacterium rhizovicinus sp. nov., isolated from the rhizospheric soil of Elymus tsukushiensis, a plant native to the Dokdo Islands, Republic of Korea.</title>
        <authorList>
            <person name="Hwang Y.J."/>
        </authorList>
    </citation>
    <scope>NUCLEOTIDE SEQUENCE</scope>
    <source>
        <strain evidence="2">KUDC0405</strain>
    </source>
</reference>